<name>A0A9D4ZBY3_ADICA</name>
<sequence>MLCGLTGSSPSLQLNRIATAITTGSCGLIAIPELQLTLIIELIAIPEPASAQQLTLIIGLITIPKPDHPTRQLLASRSITRQLPHRAVMEQVLTSGGYSLKVIFSTPERDPGNNLQNAKHVSRGGDGPAKKQIVDGLGIIRIVCSKIQASCEREEASQVSYTESIHRLSHSQYEQGIYLHRLEERMQLQINGILHQ</sequence>
<gene>
    <name evidence="1" type="ORF">GOP47_0016677</name>
</gene>
<dbReference type="Proteomes" id="UP000886520">
    <property type="component" value="Chromosome 16"/>
</dbReference>
<protein>
    <submittedName>
        <fullName evidence="1">Uncharacterized protein</fullName>
    </submittedName>
</protein>
<reference evidence="1" key="1">
    <citation type="submission" date="2021-01" db="EMBL/GenBank/DDBJ databases">
        <title>Adiantum capillus-veneris genome.</title>
        <authorList>
            <person name="Fang Y."/>
            <person name="Liao Q."/>
        </authorList>
    </citation>
    <scope>NUCLEOTIDE SEQUENCE</scope>
    <source>
        <strain evidence="1">H3</strain>
        <tissue evidence="1">Leaf</tissue>
    </source>
</reference>
<evidence type="ECO:0000313" key="1">
    <source>
        <dbReference type="EMBL" id="KAI5068332.1"/>
    </source>
</evidence>
<keyword evidence="2" id="KW-1185">Reference proteome</keyword>
<accession>A0A9D4ZBY3</accession>
<organism evidence="1 2">
    <name type="scientific">Adiantum capillus-veneris</name>
    <name type="common">Maidenhair fern</name>
    <dbReference type="NCBI Taxonomy" id="13818"/>
    <lineage>
        <taxon>Eukaryota</taxon>
        <taxon>Viridiplantae</taxon>
        <taxon>Streptophyta</taxon>
        <taxon>Embryophyta</taxon>
        <taxon>Tracheophyta</taxon>
        <taxon>Polypodiopsida</taxon>
        <taxon>Polypodiidae</taxon>
        <taxon>Polypodiales</taxon>
        <taxon>Pteridineae</taxon>
        <taxon>Pteridaceae</taxon>
        <taxon>Vittarioideae</taxon>
        <taxon>Adiantum</taxon>
    </lineage>
</organism>
<evidence type="ECO:0000313" key="2">
    <source>
        <dbReference type="Proteomes" id="UP000886520"/>
    </source>
</evidence>
<proteinExistence type="predicted"/>
<dbReference type="AlphaFoldDB" id="A0A9D4ZBY3"/>
<comment type="caution">
    <text evidence="1">The sequence shown here is derived from an EMBL/GenBank/DDBJ whole genome shotgun (WGS) entry which is preliminary data.</text>
</comment>
<dbReference type="EMBL" id="JABFUD020000016">
    <property type="protein sequence ID" value="KAI5068332.1"/>
    <property type="molecule type" value="Genomic_DNA"/>
</dbReference>